<organism evidence="3 4">
    <name type="scientific">Lysinibacter cavernae</name>
    <dbReference type="NCBI Taxonomy" id="1640652"/>
    <lineage>
        <taxon>Bacteria</taxon>
        <taxon>Bacillati</taxon>
        <taxon>Actinomycetota</taxon>
        <taxon>Actinomycetes</taxon>
        <taxon>Micrococcales</taxon>
        <taxon>Microbacteriaceae</taxon>
        <taxon>Lysinibacter</taxon>
    </lineage>
</organism>
<gene>
    <name evidence="3" type="ORF">FHX76_000616</name>
</gene>
<dbReference type="Gene3D" id="3.40.50.1110">
    <property type="entry name" value="SGNH hydrolase"/>
    <property type="match status" value="1"/>
</dbReference>
<keyword evidence="1" id="KW-0812">Transmembrane</keyword>
<evidence type="ECO:0000313" key="4">
    <source>
        <dbReference type="Proteomes" id="UP000541033"/>
    </source>
</evidence>
<dbReference type="SUPFAM" id="SSF52266">
    <property type="entry name" value="SGNH hydrolase"/>
    <property type="match status" value="1"/>
</dbReference>
<sequence>MTHARNPQWPLVLLLTVPVLCAVVLLRWVMRRGKLRQRRGAALLNAAIPVNAKWWRDQRDLPSQPNELLYVAIGDSAAQGIGASKPRRGYVGRLLTDLRALQPRPVRIVNLSSSGARLREALAQQLPRLATLQPDIVTVAIGANDIAEFDARRFESEFRELCRQLPPHTIVADVPAFYFGAAERKVRQANRIVHLVSVEFGLRVVPLHRVTRRQTGTRYALNQVAADFFHPNDRGYAVWAKAFLPAIKQRLHALSRHSVATVTQNYAR</sequence>
<feature type="transmembrane region" description="Helical" evidence="1">
    <location>
        <begin position="12"/>
        <end position="30"/>
    </location>
</feature>
<dbReference type="PANTHER" id="PTHR30383:SF5">
    <property type="entry name" value="SGNH HYDROLASE-TYPE ESTERASE DOMAIN-CONTAINING PROTEIN"/>
    <property type="match status" value="1"/>
</dbReference>
<evidence type="ECO:0000313" key="3">
    <source>
        <dbReference type="EMBL" id="NIH52748.1"/>
    </source>
</evidence>
<keyword evidence="1" id="KW-1133">Transmembrane helix</keyword>
<feature type="domain" description="SGNH hydrolase-type esterase" evidence="2">
    <location>
        <begin position="72"/>
        <end position="238"/>
    </location>
</feature>
<proteinExistence type="predicted"/>
<comment type="caution">
    <text evidence="3">The sequence shown here is derived from an EMBL/GenBank/DDBJ whole genome shotgun (WGS) entry which is preliminary data.</text>
</comment>
<evidence type="ECO:0000256" key="1">
    <source>
        <dbReference type="SAM" id="Phobius"/>
    </source>
</evidence>
<protein>
    <submittedName>
        <fullName evidence="3">Lysophospholipase L1-like esterase</fullName>
    </submittedName>
</protein>
<dbReference type="AlphaFoldDB" id="A0A7X5TSZ1"/>
<dbReference type="InterPro" id="IPR051532">
    <property type="entry name" value="Ester_Hydrolysis_Enzymes"/>
</dbReference>
<dbReference type="Pfam" id="PF13472">
    <property type="entry name" value="Lipase_GDSL_2"/>
    <property type="match status" value="1"/>
</dbReference>
<dbReference type="Proteomes" id="UP000541033">
    <property type="component" value="Unassembled WGS sequence"/>
</dbReference>
<evidence type="ECO:0000259" key="2">
    <source>
        <dbReference type="Pfam" id="PF13472"/>
    </source>
</evidence>
<dbReference type="RefSeq" id="WP_167147748.1">
    <property type="nucleotide sequence ID" value="NZ_JAAMOX010000001.1"/>
</dbReference>
<dbReference type="InterPro" id="IPR036514">
    <property type="entry name" value="SGNH_hydro_sf"/>
</dbReference>
<reference evidence="3 4" key="1">
    <citation type="submission" date="2020-02" db="EMBL/GenBank/DDBJ databases">
        <title>Sequencing the genomes of 1000 actinobacteria strains.</title>
        <authorList>
            <person name="Klenk H.-P."/>
        </authorList>
    </citation>
    <scope>NUCLEOTIDE SEQUENCE [LARGE SCALE GENOMIC DNA]</scope>
    <source>
        <strain evidence="3 4">DSM 27960</strain>
    </source>
</reference>
<dbReference type="GO" id="GO:0004622">
    <property type="term" value="F:phosphatidylcholine lysophospholipase activity"/>
    <property type="evidence" value="ECO:0007669"/>
    <property type="project" value="TreeGrafter"/>
</dbReference>
<dbReference type="PANTHER" id="PTHR30383">
    <property type="entry name" value="THIOESTERASE 1/PROTEASE 1/LYSOPHOSPHOLIPASE L1"/>
    <property type="match status" value="1"/>
</dbReference>
<name>A0A7X5TSZ1_9MICO</name>
<keyword evidence="4" id="KW-1185">Reference proteome</keyword>
<dbReference type="EMBL" id="JAAMOX010000001">
    <property type="protein sequence ID" value="NIH52748.1"/>
    <property type="molecule type" value="Genomic_DNA"/>
</dbReference>
<keyword evidence="1" id="KW-0472">Membrane</keyword>
<dbReference type="InterPro" id="IPR013830">
    <property type="entry name" value="SGNH_hydro"/>
</dbReference>
<accession>A0A7X5TSZ1</accession>